<evidence type="ECO:0000256" key="5">
    <source>
        <dbReference type="ARBA" id="ARBA00022989"/>
    </source>
</evidence>
<evidence type="ECO:0000256" key="2">
    <source>
        <dbReference type="ARBA" id="ARBA00010792"/>
    </source>
</evidence>
<dbReference type="RefSeq" id="WP_057636912.1">
    <property type="nucleotide sequence ID" value="NZ_LDJM01000009.1"/>
</dbReference>
<organism evidence="11 12">
    <name type="scientific">Stenotrophomonas ginsengisoli</name>
    <dbReference type="NCBI Taxonomy" id="336566"/>
    <lineage>
        <taxon>Bacteria</taxon>
        <taxon>Pseudomonadati</taxon>
        <taxon>Pseudomonadota</taxon>
        <taxon>Gammaproteobacteria</taxon>
        <taxon>Lysobacterales</taxon>
        <taxon>Lysobacteraceae</taxon>
        <taxon>Stenotrophomonas</taxon>
    </lineage>
</organism>
<evidence type="ECO:0000313" key="12">
    <source>
        <dbReference type="Proteomes" id="UP000050956"/>
    </source>
</evidence>
<feature type="transmembrane region" description="Helical" evidence="7">
    <location>
        <begin position="6"/>
        <end position="27"/>
    </location>
</feature>
<evidence type="ECO:0000259" key="8">
    <source>
        <dbReference type="Pfam" id="PF01569"/>
    </source>
</evidence>
<proteinExistence type="inferred from homology"/>
<evidence type="ECO:0000259" key="10">
    <source>
        <dbReference type="Pfam" id="PF14067"/>
    </source>
</evidence>
<dbReference type="InterPro" id="IPR032816">
    <property type="entry name" value="VTT_dom"/>
</dbReference>
<comment type="similarity">
    <text evidence="2">Belongs to the DedA family.</text>
</comment>
<dbReference type="PATRIC" id="fig|336566.3.peg.3132"/>
<feature type="transmembrane region" description="Helical" evidence="7">
    <location>
        <begin position="244"/>
        <end position="266"/>
    </location>
</feature>
<feature type="domain" description="VTT" evidence="9">
    <location>
        <begin position="40"/>
        <end position="164"/>
    </location>
</feature>
<feature type="transmembrane region" description="Helical" evidence="7">
    <location>
        <begin position="418"/>
        <end position="436"/>
    </location>
</feature>
<name>A0A0R0D8F9_9GAMM</name>
<evidence type="ECO:0000259" key="9">
    <source>
        <dbReference type="Pfam" id="PF09335"/>
    </source>
</evidence>
<evidence type="ECO:0000313" key="11">
    <source>
        <dbReference type="EMBL" id="KRG78572.1"/>
    </source>
</evidence>
<feature type="domain" description="Phosphatidic acid phosphatase type 2/haloperoxidase" evidence="8">
    <location>
        <begin position="358"/>
        <end position="434"/>
    </location>
</feature>
<keyword evidence="4 7" id="KW-0812">Transmembrane</keyword>
<dbReference type="Pfam" id="PF14067">
    <property type="entry name" value="LssY_C"/>
    <property type="match status" value="1"/>
</dbReference>
<dbReference type="PANTHER" id="PTHR30353">
    <property type="entry name" value="INNER MEMBRANE PROTEIN DEDA-RELATED"/>
    <property type="match status" value="1"/>
</dbReference>
<gene>
    <name evidence="11" type="ORF">ABB30_03420</name>
</gene>
<dbReference type="InterPro" id="IPR032818">
    <property type="entry name" value="DedA-like"/>
</dbReference>
<dbReference type="SUPFAM" id="SSF48317">
    <property type="entry name" value="Acid phosphatase/Vanadium-dependent haloperoxidase"/>
    <property type="match status" value="1"/>
</dbReference>
<dbReference type="Pfam" id="PF09335">
    <property type="entry name" value="VTT_dom"/>
    <property type="match status" value="1"/>
</dbReference>
<dbReference type="PANTHER" id="PTHR30353:SF15">
    <property type="entry name" value="INNER MEMBRANE PROTEIN YABI"/>
    <property type="match status" value="1"/>
</dbReference>
<evidence type="ECO:0000256" key="4">
    <source>
        <dbReference type="ARBA" id="ARBA00022692"/>
    </source>
</evidence>
<feature type="transmembrane region" description="Helical" evidence="7">
    <location>
        <begin position="177"/>
        <end position="202"/>
    </location>
</feature>
<keyword evidence="6 7" id="KW-0472">Membrane</keyword>
<keyword evidence="3" id="KW-1003">Cell membrane</keyword>
<dbReference type="Pfam" id="PF01569">
    <property type="entry name" value="PAP2"/>
    <property type="match status" value="1"/>
</dbReference>
<evidence type="ECO:0000256" key="7">
    <source>
        <dbReference type="SAM" id="Phobius"/>
    </source>
</evidence>
<feature type="domain" description="LssY-like C-terminal" evidence="10">
    <location>
        <begin position="496"/>
        <end position="609"/>
    </location>
</feature>
<feature type="transmembrane region" description="Helical" evidence="7">
    <location>
        <begin position="326"/>
        <end position="347"/>
    </location>
</feature>
<feature type="transmembrane region" description="Helical" evidence="7">
    <location>
        <begin position="443"/>
        <end position="465"/>
    </location>
</feature>
<dbReference type="CDD" id="cd03392">
    <property type="entry name" value="PAP2_like_2"/>
    <property type="match status" value="1"/>
</dbReference>
<dbReference type="AlphaFoldDB" id="A0A0R0D8F9"/>
<comment type="subcellular location">
    <subcellularLocation>
        <location evidence="1">Cell membrane</location>
        <topology evidence="1">Multi-pass membrane protein</topology>
    </subcellularLocation>
</comment>
<comment type="caution">
    <text evidence="11">The sequence shown here is derived from an EMBL/GenBank/DDBJ whole genome shotgun (WGS) entry which is preliminary data.</text>
</comment>
<accession>A0A0R0D8F9</accession>
<evidence type="ECO:0000256" key="6">
    <source>
        <dbReference type="ARBA" id="ARBA00023136"/>
    </source>
</evidence>
<feature type="transmembrane region" description="Helical" evidence="7">
    <location>
        <begin position="34"/>
        <end position="56"/>
    </location>
</feature>
<keyword evidence="12" id="KW-1185">Reference proteome</keyword>
<dbReference type="OrthoDB" id="9780918at2"/>
<feature type="transmembrane region" description="Helical" evidence="7">
    <location>
        <begin position="393"/>
        <end position="412"/>
    </location>
</feature>
<evidence type="ECO:0000256" key="1">
    <source>
        <dbReference type="ARBA" id="ARBA00004651"/>
    </source>
</evidence>
<dbReference type="InterPro" id="IPR025902">
    <property type="entry name" value="LssY-like-C_dom"/>
</dbReference>
<dbReference type="InterPro" id="IPR000326">
    <property type="entry name" value="PAP2/HPO"/>
</dbReference>
<keyword evidence="5 7" id="KW-1133">Transmembrane helix</keyword>
<dbReference type="Gene3D" id="1.20.144.10">
    <property type="entry name" value="Phosphatidic acid phosphatase type 2/haloperoxidase"/>
    <property type="match status" value="1"/>
</dbReference>
<sequence length="681" mass="74216">MNASWIDGLLAWIAANPVMAGVVVFAIAFCDSVIVLGAIVPALPLLIAVGVLIGLGELSGPYTVLCATLGALAGDGLSYWVGRRWGDHLRGVWPFSKHPQLLERGELMFRRNAFKSILIARYVGAIRPFVPAVAGMARMPLDKYLRASLIAAVSWAVLFLLPGWVLGQAYEAVAAVAGRLLVVLAALAAVLGLVWAVVLYTYRWSAERLDGWLATLLAWSGRHPLLGQFTVGVLDPQRREAVPLAVLAVMLLALGWGGFALLMTVVSHGEPLQLDLAVHQAMLSLRNPLADYPLAALASLGDWQVLLPAIAAGMGYLAWRRRWMAVVHWLLALAFGLALTELLTATVDMVRPAEASSGFGFPSVAVTMSTITFGFFAVLIGRELPGRNRVWPYLVSGAIVTTIGFARLYLGAHWLSDVFGGMLFGLFWLLVLGIAYRRRFNRGFWITPVCWLFYGAFLAAALFYAPRDLDSKLAKFEPNSPAAISLPLEAWHDQGWQQLPAVRNEFDDDQRWPLDVQLVGPLDQVAQQLQAAGWHRQSQAGWEQALHMLDSDSAPDQVPVLPATLDTRVESLLMLKAGDQADQVHALRLWRSDVRLQPGNQPLWLGTAQTLQFQRHWNLVGLWRPVPGPVPAIRAVEQALQPWQPVIGTHPGSGLPVLRAQLPADAGIGTATSTENTASTP</sequence>
<reference evidence="11 12" key="1">
    <citation type="submission" date="2015-05" db="EMBL/GenBank/DDBJ databases">
        <title>Genome sequencing and analysis of members of genus Stenotrophomonas.</title>
        <authorList>
            <person name="Patil P.P."/>
            <person name="Midha S."/>
            <person name="Patil P.B."/>
        </authorList>
    </citation>
    <scope>NUCLEOTIDE SEQUENCE [LARGE SCALE GENOMIC DNA]</scope>
    <source>
        <strain evidence="11 12">DSM 24757</strain>
    </source>
</reference>
<feature type="transmembrane region" description="Helical" evidence="7">
    <location>
        <begin position="292"/>
        <end position="319"/>
    </location>
</feature>
<dbReference type="Proteomes" id="UP000050956">
    <property type="component" value="Unassembled WGS sequence"/>
</dbReference>
<protein>
    <submittedName>
        <fullName evidence="11">Membrane protein</fullName>
    </submittedName>
</protein>
<dbReference type="InterPro" id="IPR036938">
    <property type="entry name" value="PAP2/HPO_sf"/>
</dbReference>
<dbReference type="EMBL" id="LDJM01000009">
    <property type="protein sequence ID" value="KRG78572.1"/>
    <property type="molecule type" value="Genomic_DNA"/>
</dbReference>
<evidence type="ECO:0000256" key="3">
    <source>
        <dbReference type="ARBA" id="ARBA00022475"/>
    </source>
</evidence>
<dbReference type="GO" id="GO:0005886">
    <property type="term" value="C:plasma membrane"/>
    <property type="evidence" value="ECO:0007669"/>
    <property type="project" value="UniProtKB-SubCell"/>
</dbReference>
<feature type="transmembrane region" description="Helical" evidence="7">
    <location>
        <begin position="62"/>
        <end position="81"/>
    </location>
</feature>
<feature type="transmembrane region" description="Helical" evidence="7">
    <location>
        <begin position="359"/>
        <end position="381"/>
    </location>
</feature>
<dbReference type="STRING" id="336566.ABB30_03420"/>
<feature type="transmembrane region" description="Helical" evidence="7">
    <location>
        <begin position="144"/>
        <end position="165"/>
    </location>
</feature>